<protein>
    <submittedName>
        <fullName evidence="2">Uncharacterized protein</fullName>
    </submittedName>
</protein>
<gene>
    <name evidence="2" type="ORF">HNQ39_005746</name>
</gene>
<organism evidence="2 3">
    <name type="scientific">Armatimonas rosea</name>
    <dbReference type="NCBI Taxonomy" id="685828"/>
    <lineage>
        <taxon>Bacteria</taxon>
        <taxon>Bacillati</taxon>
        <taxon>Armatimonadota</taxon>
        <taxon>Armatimonadia</taxon>
        <taxon>Armatimonadales</taxon>
        <taxon>Armatimonadaceae</taxon>
        <taxon>Armatimonas</taxon>
    </lineage>
</organism>
<feature type="region of interest" description="Disordered" evidence="1">
    <location>
        <begin position="419"/>
        <end position="453"/>
    </location>
</feature>
<sequence length="453" mass="51181">MLHQFDHRFATYEGSVDDEDAETRPVTLEEKRDPNYRVRPRYWVERDAVIAKVARVPSPLLSLVKAQDHPGIRRMLLDWLGGHCLNRGDAGDVAKAKLGEEIVQARAGSLFASLQSDAIDYITKQAGYRAMEREFPLTDSEAVCIADAFATEDAAKKEVMLLETAAMLVECRIPKWLIGFRNNARNTDVRTGIFTILPLSGVGNSSPLIDFSESDAKKSAIFLANLNSLVQDFIMRQKVGGPNLNFFYIKQLAVLPPQAYEKDDFEYIGSRVLELVYTSWEMQDFAIQMGFDGPPFVWDEDRRALLKAELDAYFARLYGLTRKQLRYILDPNGLSDAELINILDPEEDPTCSGPHLLPAEPTTTFPGETFRVLKQNDEKEFGEYRTRRLVLEAWARLEVEFGPVVPRDYHELLPPPVVPVAGTVTSRKPNSQRGRPKKSLSEQDQTLKMGIEP</sequence>
<dbReference type="EMBL" id="JACHGW010000009">
    <property type="protein sequence ID" value="MBB6053899.1"/>
    <property type="molecule type" value="Genomic_DNA"/>
</dbReference>
<evidence type="ECO:0000256" key="1">
    <source>
        <dbReference type="SAM" id="MobiDB-lite"/>
    </source>
</evidence>
<evidence type="ECO:0000313" key="3">
    <source>
        <dbReference type="Proteomes" id="UP000520814"/>
    </source>
</evidence>
<accession>A0A7W9W8T4</accession>
<reference evidence="2 3" key="1">
    <citation type="submission" date="2020-08" db="EMBL/GenBank/DDBJ databases">
        <title>Genomic Encyclopedia of Type Strains, Phase IV (KMG-IV): sequencing the most valuable type-strain genomes for metagenomic binning, comparative biology and taxonomic classification.</title>
        <authorList>
            <person name="Goeker M."/>
        </authorList>
    </citation>
    <scope>NUCLEOTIDE SEQUENCE [LARGE SCALE GENOMIC DNA]</scope>
    <source>
        <strain evidence="2 3">DSM 23562</strain>
    </source>
</reference>
<dbReference type="RefSeq" id="WP_184203986.1">
    <property type="nucleotide sequence ID" value="NZ_JACHGW010000009.1"/>
</dbReference>
<evidence type="ECO:0000313" key="2">
    <source>
        <dbReference type="EMBL" id="MBB6053899.1"/>
    </source>
</evidence>
<dbReference type="AlphaFoldDB" id="A0A7W9W8T4"/>
<feature type="compositionally biased region" description="Polar residues" evidence="1">
    <location>
        <begin position="423"/>
        <end position="433"/>
    </location>
</feature>
<proteinExistence type="predicted"/>
<dbReference type="Proteomes" id="UP000520814">
    <property type="component" value="Unassembled WGS sequence"/>
</dbReference>
<comment type="caution">
    <text evidence="2">The sequence shown here is derived from an EMBL/GenBank/DDBJ whole genome shotgun (WGS) entry which is preliminary data.</text>
</comment>
<name>A0A7W9W8T4_ARMRO</name>
<keyword evidence="3" id="KW-1185">Reference proteome</keyword>